<keyword evidence="4" id="KW-1267">Proteomics identification</keyword>
<dbReference type="EMBL" id="ABJB011088549">
    <property type="status" value="NOT_ANNOTATED_CDS"/>
    <property type="molecule type" value="Genomic_DNA"/>
</dbReference>
<dbReference type="HOGENOM" id="CLU_1770130_0_0_1"/>
<reference evidence="2" key="2">
    <citation type="submission" date="2020-05" db="UniProtKB">
        <authorList>
            <consortium name="EnsemblMetazoa"/>
        </authorList>
    </citation>
    <scope>IDENTIFICATION</scope>
    <source>
        <strain evidence="2">wikel</strain>
    </source>
</reference>
<dbReference type="EMBL" id="DS824448">
    <property type="protein sequence ID" value="EEC11878.1"/>
    <property type="molecule type" value="Genomic_DNA"/>
</dbReference>
<dbReference type="AlphaFoldDB" id="B7PZ56"/>
<sequence length="147" mass="15986">MGSVVSWVCALGEVSGGLERVPCVQSEVRARRESVLSAKREAQRKLRQAQEAIGCPTNISQIPPSVAREFLQLPKSVAEITQQVHAEEAKLSCMLPVDSAVEQEYHRRQQDITQLEGDLGSNEAQLAEVGLPGHPTAFTLSLLRVAS</sequence>
<gene>
    <name evidence="1" type="ORF">IscW_ISCW008583</name>
</gene>
<dbReference type="VEuPathDB" id="VectorBase:ISCW008583"/>
<dbReference type="VEuPathDB" id="VectorBase:ISCI008583"/>
<evidence type="ECO:0000313" key="3">
    <source>
        <dbReference type="Proteomes" id="UP000001555"/>
    </source>
</evidence>
<evidence type="ECO:0000313" key="2">
    <source>
        <dbReference type="EnsemblMetazoa" id="ISCW008583-PA"/>
    </source>
</evidence>
<dbReference type="VEuPathDB" id="VectorBase:ISCP_017037"/>
<dbReference type="OrthoDB" id="10254973at2759"/>
<proteinExistence type="evidence at protein level"/>
<reference evidence="1 3" key="1">
    <citation type="submission" date="2008-03" db="EMBL/GenBank/DDBJ databases">
        <title>Annotation of Ixodes scapularis.</title>
        <authorList>
            <consortium name="Ixodes scapularis Genome Project Consortium"/>
            <person name="Caler E."/>
            <person name="Hannick L.I."/>
            <person name="Bidwell S."/>
            <person name="Joardar V."/>
            <person name="Thiagarajan M."/>
            <person name="Amedeo P."/>
            <person name="Galinsky K.J."/>
            <person name="Schobel S."/>
            <person name="Inman J."/>
            <person name="Hostetler J."/>
            <person name="Miller J."/>
            <person name="Hammond M."/>
            <person name="Megy K."/>
            <person name="Lawson D."/>
            <person name="Kodira C."/>
            <person name="Sutton G."/>
            <person name="Meyer J."/>
            <person name="Hill C.A."/>
            <person name="Birren B."/>
            <person name="Nene V."/>
            <person name="Collins F."/>
            <person name="Alarcon-Chaidez F."/>
            <person name="Wikel S."/>
            <person name="Strausberg R."/>
        </authorList>
    </citation>
    <scope>NUCLEOTIDE SEQUENCE [LARGE SCALE GENOMIC DNA]</scope>
    <source>
        <strain evidence="3">Wikel</strain>
        <strain evidence="1">Wikel colony</strain>
    </source>
</reference>
<dbReference type="Proteomes" id="UP000001555">
    <property type="component" value="Unassembled WGS sequence"/>
</dbReference>
<dbReference type="EnsemblMetazoa" id="ISCW008583-RA">
    <property type="protein sequence ID" value="ISCW008583-PA"/>
    <property type="gene ID" value="ISCW008583"/>
</dbReference>
<organism>
    <name type="scientific">Ixodes scapularis</name>
    <name type="common">Black-legged tick</name>
    <name type="synonym">Deer tick</name>
    <dbReference type="NCBI Taxonomy" id="6945"/>
    <lineage>
        <taxon>Eukaryota</taxon>
        <taxon>Metazoa</taxon>
        <taxon>Ecdysozoa</taxon>
        <taxon>Arthropoda</taxon>
        <taxon>Chelicerata</taxon>
        <taxon>Arachnida</taxon>
        <taxon>Acari</taxon>
        <taxon>Parasitiformes</taxon>
        <taxon>Ixodida</taxon>
        <taxon>Ixodoidea</taxon>
        <taxon>Ixodidae</taxon>
        <taxon>Ixodinae</taxon>
        <taxon>Ixodes</taxon>
    </lineage>
</organism>
<protein>
    <submittedName>
        <fullName evidence="1 2">Uncharacterized protein</fullName>
    </submittedName>
</protein>
<keyword evidence="3" id="KW-1185">Reference proteome</keyword>
<dbReference type="PaxDb" id="6945-B7PZ56"/>
<dbReference type="EMBL" id="ABJB010548523">
    <property type="status" value="NOT_ANNOTATED_CDS"/>
    <property type="molecule type" value="Genomic_DNA"/>
</dbReference>
<accession>B7PZ56</accession>
<name>B7PZ56_IXOSC</name>
<evidence type="ECO:0007829" key="4">
    <source>
        <dbReference type="PeptideAtlas" id="B7PZ56"/>
    </source>
</evidence>
<evidence type="ECO:0000313" key="1">
    <source>
        <dbReference type="EMBL" id="EEC11878.1"/>
    </source>
</evidence>
<dbReference type="InParanoid" id="B7PZ56"/>